<reference evidence="1" key="1">
    <citation type="journal article" date="2023" name="GigaByte">
        <title>Genome assembly of the bearded iris, Iris pallida Lam.</title>
        <authorList>
            <person name="Bruccoleri R.E."/>
            <person name="Oakeley E.J."/>
            <person name="Faust A.M.E."/>
            <person name="Altorfer M."/>
            <person name="Dessus-Babus S."/>
            <person name="Burckhardt D."/>
            <person name="Oertli M."/>
            <person name="Naumann U."/>
            <person name="Petersen F."/>
            <person name="Wong J."/>
        </authorList>
    </citation>
    <scope>NUCLEOTIDE SEQUENCE</scope>
    <source>
        <strain evidence="1">GSM-AAB239-AS_SAM_17_03QT</strain>
    </source>
</reference>
<accession>A0AAX6FI10</accession>
<proteinExistence type="predicted"/>
<dbReference type="PANTHER" id="PTHR31513:SF1">
    <property type="entry name" value="EPHRIN TYPE-B RECEPTOR"/>
    <property type="match status" value="1"/>
</dbReference>
<evidence type="ECO:0000313" key="2">
    <source>
        <dbReference type="Proteomes" id="UP001140949"/>
    </source>
</evidence>
<comment type="caution">
    <text evidence="1">The sequence shown here is derived from an EMBL/GenBank/DDBJ whole genome shotgun (WGS) entry which is preliminary data.</text>
</comment>
<dbReference type="EMBL" id="JANAVB010028398">
    <property type="protein sequence ID" value="KAJ6816000.1"/>
    <property type="molecule type" value="Genomic_DNA"/>
</dbReference>
<dbReference type="AlphaFoldDB" id="A0AAX6FI10"/>
<gene>
    <name evidence="1" type="ORF">M6B38_419170</name>
</gene>
<name>A0AAX6FI10_IRIPA</name>
<sequence length="236" mass="24061">MWNSNMTIIGSTDVATSLLEASNLIVLTESSIIHSNANLGVRGQGFLNLTGRGDLIEAQRLSLSLFYSINVGPGSVLRSPLLNAPKDEMAPRLNCELQDCPTELIHPPEDCNVNSSLSFTLQICRVEDIGVAGLVQGTVIHFHMARTVVVHLSGTISSSSLGCKGGVGRGTLSSSSGVGGGGGYGGKGGNGFFKGTSVKGGITYGNAALPCHLGSGSGNDSMRASTAGGGIIGNIK</sequence>
<keyword evidence="2" id="KW-1185">Reference proteome</keyword>
<dbReference type="Proteomes" id="UP001140949">
    <property type="component" value="Unassembled WGS sequence"/>
</dbReference>
<protein>
    <submittedName>
        <fullName evidence="1">Uncharacterized protein</fullName>
    </submittedName>
</protein>
<reference evidence="1" key="2">
    <citation type="submission" date="2023-04" db="EMBL/GenBank/DDBJ databases">
        <authorList>
            <person name="Bruccoleri R.E."/>
            <person name="Oakeley E.J."/>
            <person name="Faust A.-M."/>
            <person name="Dessus-Babus S."/>
            <person name="Altorfer M."/>
            <person name="Burckhardt D."/>
            <person name="Oertli M."/>
            <person name="Naumann U."/>
            <person name="Petersen F."/>
            <person name="Wong J."/>
        </authorList>
    </citation>
    <scope>NUCLEOTIDE SEQUENCE</scope>
    <source>
        <strain evidence="1">GSM-AAB239-AS_SAM_17_03QT</strain>
        <tissue evidence="1">Leaf</tissue>
    </source>
</reference>
<organism evidence="1 2">
    <name type="scientific">Iris pallida</name>
    <name type="common">Sweet iris</name>
    <dbReference type="NCBI Taxonomy" id="29817"/>
    <lineage>
        <taxon>Eukaryota</taxon>
        <taxon>Viridiplantae</taxon>
        <taxon>Streptophyta</taxon>
        <taxon>Embryophyta</taxon>
        <taxon>Tracheophyta</taxon>
        <taxon>Spermatophyta</taxon>
        <taxon>Magnoliopsida</taxon>
        <taxon>Liliopsida</taxon>
        <taxon>Asparagales</taxon>
        <taxon>Iridaceae</taxon>
        <taxon>Iridoideae</taxon>
        <taxon>Irideae</taxon>
        <taxon>Iris</taxon>
    </lineage>
</organism>
<dbReference type="PANTHER" id="PTHR31513">
    <property type="entry name" value="EPHRIN TYPE-B RECEPTOR"/>
    <property type="match status" value="1"/>
</dbReference>
<evidence type="ECO:0000313" key="1">
    <source>
        <dbReference type="EMBL" id="KAJ6816000.1"/>
    </source>
</evidence>